<dbReference type="InterPro" id="IPR004364">
    <property type="entry name" value="Aa-tRNA-synt_II"/>
</dbReference>
<dbReference type="EMBL" id="JAGYWB010000007">
    <property type="protein sequence ID" value="KAI0515978.1"/>
    <property type="molecule type" value="Genomic_DNA"/>
</dbReference>
<dbReference type="Pfam" id="PF00152">
    <property type="entry name" value="tRNA-synt_2"/>
    <property type="match status" value="1"/>
</dbReference>
<dbReference type="GO" id="GO:0005829">
    <property type="term" value="C:cytosol"/>
    <property type="evidence" value="ECO:0007669"/>
    <property type="project" value="TreeGrafter"/>
</dbReference>
<reference evidence="7" key="1">
    <citation type="journal article" date="2022" name="Front. Genet.">
        <title>Chromosome-Scale Assembly of the Dendrobium nobile Genome Provides Insights Into the Molecular Mechanism of the Biosynthesis of the Medicinal Active Ingredient of Dendrobium.</title>
        <authorList>
            <person name="Xu Q."/>
            <person name="Niu S.-C."/>
            <person name="Li K.-L."/>
            <person name="Zheng P.-J."/>
            <person name="Zhang X.-J."/>
            <person name="Jia Y."/>
            <person name="Liu Y."/>
            <person name="Niu Y.-X."/>
            <person name="Yu L.-H."/>
            <person name="Chen D.-F."/>
            <person name="Zhang G.-Q."/>
        </authorList>
    </citation>
    <scope>NUCLEOTIDE SEQUENCE</scope>
    <source>
        <tissue evidence="7">Leaf</tissue>
    </source>
</reference>
<dbReference type="InterPro" id="IPR004365">
    <property type="entry name" value="NA-bd_OB_tRNA"/>
</dbReference>
<dbReference type="Gene3D" id="2.40.50.140">
    <property type="entry name" value="Nucleic acid-binding proteins"/>
    <property type="match status" value="1"/>
</dbReference>
<evidence type="ECO:0000256" key="5">
    <source>
        <dbReference type="ARBA" id="ARBA00030563"/>
    </source>
</evidence>
<dbReference type="InterPro" id="IPR045864">
    <property type="entry name" value="aa-tRNA-synth_II/BPL/LPL"/>
</dbReference>
<organism evidence="7 8">
    <name type="scientific">Dendrobium nobile</name>
    <name type="common">Orchid</name>
    <dbReference type="NCBI Taxonomy" id="94219"/>
    <lineage>
        <taxon>Eukaryota</taxon>
        <taxon>Viridiplantae</taxon>
        <taxon>Streptophyta</taxon>
        <taxon>Embryophyta</taxon>
        <taxon>Tracheophyta</taxon>
        <taxon>Spermatophyta</taxon>
        <taxon>Magnoliopsida</taxon>
        <taxon>Liliopsida</taxon>
        <taxon>Asparagales</taxon>
        <taxon>Orchidaceae</taxon>
        <taxon>Epidendroideae</taxon>
        <taxon>Malaxideae</taxon>
        <taxon>Dendrobiinae</taxon>
        <taxon>Dendrobium</taxon>
    </lineage>
</organism>
<dbReference type="AlphaFoldDB" id="A0A8T3BND8"/>
<dbReference type="SMR" id="A0A8T3BND8"/>
<dbReference type="GO" id="GO:0006430">
    <property type="term" value="P:lysyl-tRNA aminoacylation"/>
    <property type="evidence" value="ECO:0007669"/>
    <property type="project" value="InterPro"/>
</dbReference>
<dbReference type="PANTHER" id="PTHR42918">
    <property type="entry name" value="LYSYL-TRNA SYNTHETASE"/>
    <property type="match status" value="1"/>
</dbReference>
<evidence type="ECO:0000256" key="3">
    <source>
        <dbReference type="ARBA" id="ARBA00022840"/>
    </source>
</evidence>
<evidence type="ECO:0000256" key="2">
    <source>
        <dbReference type="ARBA" id="ARBA00022741"/>
    </source>
</evidence>
<dbReference type="SUPFAM" id="SSF55681">
    <property type="entry name" value="Class II aaRS and biotin synthetases"/>
    <property type="match status" value="1"/>
</dbReference>
<dbReference type="OrthoDB" id="21243at2759"/>
<evidence type="ECO:0000313" key="8">
    <source>
        <dbReference type="Proteomes" id="UP000829196"/>
    </source>
</evidence>
<dbReference type="Proteomes" id="UP000829196">
    <property type="component" value="Unassembled WGS sequence"/>
</dbReference>
<evidence type="ECO:0000313" key="7">
    <source>
        <dbReference type="EMBL" id="KAI0515978.1"/>
    </source>
</evidence>
<dbReference type="InterPro" id="IPR006195">
    <property type="entry name" value="aa-tRNA-synth_II"/>
</dbReference>
<sequence length="303" mass="34605">MVGKNLPWFRPAPGLVWFLLNKTAPPSTPYFCRNMVVEELRSRGYEPYAYKWDRSHKARQLQDIYAHLENGEECKDDSVSVAGRVIASRKFGKLAFYTLRDESGTVQVWELSVFVKFAKLLTKSLLPLPDKYHGLADVDKRYRQSFATFGPLRASYDGDDDNAAVFKLPGLLWSIPAYAFSILNYIPSLKMYVDMIANPDVANIFRMRAEIVSEIRKTMDSWGFIEVETPVLQGAAGGAEARPFITYHNSLERNLYLRIATELHLKRMLVGGFEKVFEIGRIFRNEGISTRHNPEFTTIELGS</sequence>
<protein>
    <recommendedName>
        <fullName evidence="5">Lysyl-tRNA synthetase</fullName>
    </recommendedName>
</protein>
<dbReference type="GO" id="GO:0005739">
    <property type="term" value="C:mitochondrion"/>
    <property type="evidence" value="ECO:0007669"/>
    <property type="project" value="TreeGrafter"/>
</dbReference>
<accession>A0A8T3BND8</accession>
<comment type="caution">
    <text evidence="7">The sequence shown here is derived from an EMBL/GenBank/DDBJ whole genome shotgun (WGS) entry which is preliminary data.</text>
</comment>
<dbReference type="PROSITE" id="PS50862">
    <property type="entry name" value="AA_TRNA_LIGASE_II"/>
    <property type="match status" value="1"/>
</dbReference>
<dbReference type="InterPro" id="IPR018149">
    <property type="entry name" value="Lys-tRNA-synth_II_C"/>
</dbReference>
<keyword evidence="3" id="KW-0067">ATP-binding</keyword>
<evidence type="ECO:0000256" key="1">
    <source>
        <dbReference type="ARBA" id="ARBA00022598"/>
    </source>
</evidence>
<evidence type="ECO:0000259" key="6">
    <source>
        <dbReference type="PROSITE" id="PS50862"/>
    </source>
</evidence>
<proteinExistence type="predicted"/>
<dbReference type="SUPFAM" id="SSF50249">
    <property type="entry name" value="Nucleic acid-binding proteins"/>
    <property type="match status" value="1"/>
</dbReference>
<dbReference type="Pfam" id="PF01336">
    <property type="entry name" value="tRNA_anti-codon"/>
    <property type="match status" value="1"/>
</dbReference>
<feature type="domain" description="Aminoacyl-transfer RNA synthetases class-II family profile" evidence="6">
    <location>
        <begin position="205"/>
        <end position="303"/>
    </location>
</feature>
<keyword evidence="8" id="KW-1185">Reference proteome</keyword>
<gene>
    <name evidence="7" type="ORF">KFK09_008649</name>
</gene>
<keyword evidence="2" id="KW-0547">Nucleotide-binding</keyword>
<dbReference type="Gene3D" id="3.30.930.10">
    <property type="entry name" value="Bira Bifunctional Protein, Domain 2"/>
    <property type="match status" value="1"/>
</dbReference>
<dbReference type="CDD" id="cd04322">
    <property type="entry name" value="LysRS_N"/>
    <property type="match status" value="1"/>
</dbReference>
<name>A0A8T3BND8_DENNO</name>
<dbReference type="PRINTS" id="PR00982">
    <property type="entry name" value="TRNASYNTHLYS"/>
</dbReference>
<dbReference type="PANTHER" id="PTHR42918:SF15">
    <property type="entry name" value="LYSINE--TRNA LIGASE, CHLOROPLASTIC_MITOCHONDRIAL"/>
    <property type="match status" value="1"/>
</dbReference>
<dbReference type="InterPro" id="IPR044136">
    <property type="entry name" value="Lys-tRNA-ligase_II_N"/>
</dbReference>
<keyword evidence="1" id="KW-0436">Ligase</keyword>
<keyword evidence="4" id="KW-0030">Aminoacyl-tRNA synthetase</keyword>
<dbReference type="GO" id="GO:0004824">
    <property type="term" value="F:lysine-tRNA ligase activity"/>
    <property type="evidence" value="ECO:0007669"/>
    <property type="project" value="InterPro"/>
</dbReference>
<evidence type="ECO:0000256" key="4">
    <source>
        <dbReference type="ARBA" id="ARBA00023146"/>
    </source>
</evidence>
<dbReference type="GO" id="GO:0000049">
    <property type="term" value="F:tRNA binding"/>
    <property type="evidence" value="ECO:0007669"/>
    <property type="project" value="TreeGrafter"/>
</dbReference>
<dbReference type="InterPro" id="IPR012340">
    <property type="entry name" value="NA-bd_OB-fold"/>
</dbReference>
<dbReference type="GO" id="GO:0005524">
    <property type="term" value="F:ATP binding"/>
    <property type="evidence" value="ECO:0007669"/>
    <property type="project" value="UniProtKB-KW"/>
</dbReference>